<accession>A0A9P7H0U6</accession>
<dbReference type="InterPro" id="IPR056884">
    <property type="entry name" value="NPHP3-like_N"/>
</dbReference>
<dbReference type="PROSITE" id="PS50088">
    <property type="entry name" value="ANK_REPEAT"/>
    <property type="match status" value="1"/>
</dbReference>
<dbReference type="Gene3D" id="1.25.40.20">
    <property type="entry name" value="Ankyrin repeat-containing domain"/>
    <property type="match status" value="1"/>
</dbReference>
<keyword evidence="1" id="KW-0677">Repeat</keyword>
<dbReference type="Pfam" id="PF24883">
    <property type="entry name" value="NPHP3_N"/>
    <property type="match status" value="1"/>
</dbReference>
<organism evidence="5 6">
    <name type="scientific">Fusarium avenaceum</name>
    <dbReference type="NCBI Taxonomy" id="40199"/>
    <lineage>
        <taxon>Eukaryota</taxon>
        <taxon>Fungi</taxon>
        <taxon>Dikarya</taxon>
        <taxon>Ascomycota</taxon>
        <taxon>Pezizomycotina</taxon>
        <taxon>Sordariomycetes</taxon>
        <taxon>Hypocreomycetidae</taxon>
        <taxon>Hypocreales</taxon>
        <taxon>Nectriaceae</taxon>
        <taxon>Fusarium</taxon>
        <taxon>Fusarium tricinctum species complex</taxon>
    </lineage>
</organism>
<sequence>MSNSGNSDGGCLSALTCGLLSRREKRPPDVTQSSKQADATVSKPTNSESAPLPVSPTNPVPQEISDSAHGDSEALVLVPEKSTLKSTSVSETGSMPSNVASAQTNAQKDAAAISLELWIEAYKEVDDKTREWIGRVPELDNVKTFAQDLVEVVHRREEEYEGDHLDLEGSKGKRKILWRLHAERVVSWLTAIGDIAIPFAPAPSSAVWSGVKVLLNFLDALIDPEESTGKVAEMRNWESRLSIVAEACGTESIQARSAEQKKLLQRLQEPLGRIDDRVAEVLEKLEAREASEALDFISTIPVGRHQTEKRDSRTENTCEWLIAHPKFRRWEDASYSSLLWLQGNIGTGKSFLSSKVIDRYCVNSDEPEKWSNNHDDAFAYFYCSRSDPSRQNISSILASYVRQLSEMPRHPGSIHVSSYKLVKNKGSVQKTTEVQLYKRVLVEMINSYPRTTLVLDALDECEFDTRRELAIFLKQLVAESKHLLKVFIASRPQNEIKHHLVASQGPQMLVEINTTDNQGDIEKYVNIEWERFVKSPPFDIGDSLEKLVKDTLSKKSAGMFRWTYLQWEQIKACRSNGAITERLERLPRTLSDAYNEIYNTLQGSERLMLQRVVRWVMCARKPLDSCTLLSAIRVESEKVDGNSPLNKSDLVEKTLESVCRHLVVKDSRLGIWKFPHASVLEYFENERQDESWFKDAESEVAVCLIGCVQDCCSYLPSILPSSLVGDRINSPDIEKWFRSGTADLDKPSDPRHPLQIYAQQNWLDHIYDIKSGNPKVDDIAQALKRFLGNNPNEFSKELTIFCEYVVKSRAIYHNIERWMQVVRHPAVAIIGLGLHQVLHGWWDRDLDLSSEERPNGSDLLTFATAFDREDLCEYLIERGCDLNGHAERMEHSAIGKAIHSNRIGLVKLFLDNGANPDRVIEGQSLLCLALATSTASFELLSERCQNVNIRCNTDFQDWIDCRFGCALSRAAYYGNIKALNILLDKHADVNPKDLQDAYGSPLVAAIDGRELDCVRFLISRGARVNAELRTGEFGTPLAAAASMGELEIARILVDNGAEVNGYIPFGRYANVLAAAILGPGPSLQMVKFLLEEHQFDLKVLPFVQPRSRQKRDERRLRGDQVEIVRYFIREYGVDAESLISLGIPPIAMKLDTAESEQETEVSTLSDYERSPSPFST</sequence>
<comment type="caution">
    <text evidence="5">The sequence shown here is derived from an EMBL/GenBank/DDBJ whole genome shotgun (WGS) entry which is preliminary data.</text>
</comment>
<feature type="compositionally biased region" description="Polar residues" evidence="3">
    <location>
        <begin position="30"/>
        <end position="49"/>
    </location>
</feature>
<dbReference type="PANTHER" id="PTHR10039">
    <property type="entry name" value="AMELOGENIN"/>
    <property type="match status" value="1"/>
</dbReference>
<dbReference type="InterPro" id="IPR002110">
    <property type="entry name" value="Ankyrin_rpt"/>
</dbReference>
<evidence type="ECO:0000256" key="3">
    <source>
        <dbReference type="SAM" id="MobiDB-lite"/>
    </source>
</evidence>
<evidence type="ECO:0000256" key="2">
    <source>
        <dbReference type="PROSITE-ProRule" id="PRU00023"/>
    </source>
</evidence>
<dbReference type="Proteomes" id="UP000782241">
    <property type="component" value="Unassembled WGS sequence"/>
</dbReference>
<keyword evidence="6" id="KW-1185">Reference proteome</keyword>
<protein>
    <recommendedName>
        <fullName evidence="4">Nephrocystin 3-like N-terminal domain-containing protein</fullName>
    </recommendedName>
</protein>
<dbReference type="SMART" id="SM00248">
    <property type="entry name" value="ANK"/>
    <property type="match status" value="5"/>
</dbReference>
<dbReference type="InterPro" id="IPR036770">
    <property type="entry name" value="Ankyrin_rpt-contain_sf"/>
</dbReference>
<name>A0A9P7H0U6_9HYPO</name>
<evidence type="ECO:0000313" key="5">
    <source>
        <dbReference type="EMBL" id="KAG5660351.1"/>
    </source>
</evidence>
<dbReference type="InterPro" id="IPR027417">
    <property type="entry name" value="P-loop_NTPase"/>
</dbReference>
<proteinExistence type="predicted"/>
<gene>
    <name evidence="5" type="ORF">KAF25_002957</name>
</gene>
<dbReference type="AlphaFoldDB" id="A0A9P7H0U6"/>
<keyword evidence="2" id="KW-0040">ANK repeat</keyword>
<dbReference type="SUPFAM" id="SSF48403">
    <property type="entry name" value="Ankyrin repeat"/>
    <property type="match status" value="1"/>
</dbReference>
<evidence type="ECO:0000313" key="6">
    <source>
        <dbReference type="Proteomes" id="UP000782241"/>
    </source>
</evidence>
<feature type="repeat" description="ANK" evidence="2">
    <location>
        <begin position="1032"/>
        <end position="1060"/>
    </location>
</feature>
<dbReference type="Gene3D" id="3.40.50.300">
    <property type="entry name" value="P-loop containing nucleotide triphosphate hydrolases"/>
    <property type="match status" value="1"/>
</dbReference>
<feature type="domain" description="Nephrocystin 3-like N-terminal" evidence="4">
    <location>
        <begin position="316"/>
        <end position="491"/>
    </location>
</feature>
<evidence type="ECO:0000259" key="4">
    <source>
        <dbReference type="Pfam" id="PF24883"/>
    </source>
</evidence>
<reference evidence="5" key="1">
    <citation type="submission" date="2021-04" db="EMBL/GenBank/DDBJ databases">
        <title>Draft genome of Fusarium avenaceum strain F156N33, isolated from an atmospheric sample in Virginia.</title>
        <authorList>
            <person name="Yang S."/>
            <person name="Vinatzer B.A."/>
            <person name="Coleman J."/>
        </authorList>
    </citation>
    <scope>NUCLEOTIDE SEQUENCE</scope>
    <source>
        <strain evidence="5">F156N33</strain>
    </source>
</reference>
<feature type="region of interest" description="Disordered" evidence="3">
    <location>
        <begin position="1152"/>
        <end position="1176"/>
    </location>
</feature>
<dbReference type="PANTHER" id="PTHR10039:SF17">
    <property type="entry name" value="FUNGAL STAND N-TERMINAL GOODBYE DOMAIN-CONTAINING PROTEIN-RELATED"/>
    <property type="match status" value="1"/>
</dbReference>
<dbReference type="Pfam" id="PF12796">
    <property type="entry name" value="Ank_2"/>
    <property type="match status" value="1"/>
</dbReference>
<dbReference type="EMBL" id="JAGPUO010000009">
    <property type="protein sequence ID" value="KAG5660351.1"/>
    <property type="molecule type" value="Genomic_DNA"/>
</dbReference>
<feature type="region of interest" description="Disordered" evidence="3">
    <location>
        <begin position="22"/>
        <end position="70"/>
    </location>
</feature>
<dbReference type="PROSITE" id="PS50297">
    <property type="entry name" value="ANK_REP_REGION"/>
    <property type="match status" value="1"/>
</dbReference>
<dbReference type="SUPFAM" id="SSF52540">
    <property type="entry name" value="P-loop containing nucleoside triphosphate hydrolases"/>
    <property type="match status" value="1"/>
</dbReference>
<evidence type="ECO:0000256" key="1">
    <source>
        <dbReference type="ARBA" id="ARBA00022737"/>
    </source>
</evidence>